<name>A0ABX1ZAX2_9BACL</name>
<dbReference type="EMBL" id="WHOC01000170">
    <property type="protein sequence ID" value="NOU90508.1"/>
    <property type="molecule type" value="Genomic_DNA"/>
</dbReference>
<dbReference type="Proteomes" id="UP000658690">
    <property type="component" value="Unassembled WGS sequence"/>
</dbReference>
<accession>A0ABX1ZAX2</accession>
<protein>
    <submittedName>
        <fullName evidence="2">Phosphotransferase</fullName>
    </submittedName>
</protein>
<gene>
    <name evidence="2" type="ORF">GC102_32930</name>
</gene>
<keyword evidence="3" id="KW-1185">Reference proteome</keyword>
<feature type="domain" description="Aminoglycoside phosphotransferase" evidence="1">
    <location>
        <begin position="110"/>
        <end position="279"/>
    </location>
</feature>
<evidence type="ECO:0000313" key="2">
    <source>
        <dbReference type="EMBL" id="NOU90508.1"/>
    </source>
</evidence>
<dbReference type="RefSeq" id="WP_171693279.1">
    <property type="nucleotide sequence ID" value="NZ_WHOC01000170.1"/>
</dbReference>
<evidence type="ECO:0000259" key="1">
    <source>
        <dbReference type="Pfam" id="PF01636"/>
    </source>
</evidence>
<comment type="caution">
    <text evidence="2">The sequence shown here is derived from an EMBL/GenBank/DDBJ whole genome shotgun (WGS) entry which is preliminary data.</text>
</comment>
<dbReference type="SUPFAM" id="SSF56112">
    <property type="entry name" value="Protein kinase-like (PK-like)"/>
    <property type="match status" value="1"/>
</dbReference>
<dbReference type="Pfam" id="PF01636">
    <property type="entry name" value="APH"/>
    <property type="match status" value="1"/>
</dbReference>
<evidence type="ECO:0000313" key="3">
    <source>
        <dbReference type="Proteomes" id="UP000658690"/>
    </source>
</evidence>
<proteinExistence type="predicted"/>
<reference evidence="2 3" key="1">
    <citation type="submission" date="2019-10" db="EMBL/GenBank/DDBJ databases">
        <title>Description of Paenibacillus choica sp. nov.</title>
        <authorList>
            <person name="Carlier A."/>
            <person name="Qi S."/>
        </authorList>
    </citation>
    <scope>NUCLEOTIDE SEQUENCE [LARGE SCALE GENOMIC DNA]</scope>
    <source>
        <strain evidence="2 3">LMG 31460</strain>
    </source>
</reference>
<sequence length="371" mass="42952">MGVLGISERIDVDRLQTISNHILQTEDGLITNWCCDEIGSANRNFVTDGVYRISGMTDIGEGVIRSWTLVLKVVIADPKRDDPAHYNYWRREILTYQSGLLNSLPANVIAPECFAIEEKVDGSVWLWLEEITHEPRSWEWNDYANAAEKLGEFQASYLLGNPLPELPWVNRQWMRSWIKECKNYRIMPYESIKELIVSNKRLAAINNRFNLLERSINDWLITLELLPRTFAHQDFYELNILLNSDRLQKGRLAVIDWQFASISGIGEDLGRFIGLSFSRGHVPIDKFREYRELFLSSYIKGMRQAGWHGDETLPRFGCLASFALRSVWEVPKLLQKLEQDAESPESLRLMLITEQQMEAATEAERLLINLK</sequence>
<dbReference type="Gene3D" id="3.90.1200.10">
    <property type="match status" value="1"/>
</dbReference>
<dbReference type="InterPro" id="IPR002575">
    <property type="entry name" value="Aminoglycoside_PTrfase"/>
</dbReference>
<organism evidence="2 3">
    <name type="scientific">Paenibacillus germinis</name>
    <dbReference type="NCBI Taxonomy" id="2654979"/>
    <lineage>
        <taxon>Bacteria</taxon>
        <taxon>Bacillati</taxon>
        <taxon>Bacillota</taxon>
        <taxon>Bacilli</taxon>
        <taxon>Bacillales</taxon>
        <taxon>Paenibacillaceae</taxon>
        <taxon>Paenibacillus</taxon>
    </lineage>
</organism>
<dbReference type="InterPro" id="IPR011009">
    <property type="entry name" value="Kinase-like_dom_sf"/>
</dbReference>